<dbReference type="EC" id="2.7.13.3" evidence="3"/>
<keyword evidence="13 14" id="KW-0472">Membrane</keyword>
<comment type="catalytic activity">
    <reaction evidence="1">
        <text>ATP + protein L-histidine = ADP + protein N-phospho-L-histidine.</text>
        <dbReference type="EC" id="2.7.13.3"/>
    </reaction>
</comment>
<organism evidence="18 20">
    <name type="scientific">Staphylococcus aureus</name>
    <dbReference type="NCBI Taxonomy" id="1280"/>
    <lineage>
        <taxon>Bacteria</taxon>
        <taxon>Bacillati</taxon>
        <taxon>Bacillota</taxon>
        <taxon>Bacilli</taxon>
        <taxon>Bacillales</taxon>
        <taxon>Staphylococcaceae</taxon>
        <taxon>Staphylococcus</taxon>
    </lineage>
</organism>
<dbReference type="AlphaFoldDB" id="A0A0D1HU36"/>
<evidence type="ECO:0000256" key="2">
    <source>
        <dbReference type="ARBA" id="ARBA00004651"/>
    </source>
</evidence>
<dbReference type="PANTHER" id="PTHR34220">
    <property type="entry name" value="SENSOR HISTIDINE KINASE YPDA"/>
    <property type="match status" value="1"/>
</dbReference>
<dbReference type="Proteomes" id="UP000032274">
    <property type="component" value="Unassembled WGS sequence"/>
</dbReference>
<evidence type="ECO:0000259" key="15">
    <source>
        <dbReference type="Pfam" id="PF02518"/>
    </source>
</evidence>
<keyword evidence="10" id="KW-0067">ATP-binding</keyword>
<dbReference type="GO" id="GO:0005524">
    <property type="term" value="F:ATP binding"/>
    <property type="evidence" value="ECO:0007669"/>
    <property type="project" value="UniProtKB-KW"/>
</dbReference>
<dbReference type="GO" id="GO:0000155">
    <property type="term" value="F:phosphorelay sensor kinase activity"/>
    <property type="evidence" value="ECO:0007669"/>
    <property type="project" value="InterPro"/>
</dbReference>
<dbReference type="PANTHER" id="PTHR34220:SF11">
    <property type="entry name" value="SENSOR PROTEIN KINASE HPTS"/>
    <property type="match status" value="1"/>
</dbReference>
<evidence type="ECO:0000256" key="7">
    <source>
        <dbReference type="ARBA" id="ARBA00022692"/>
    </source>
</evidence>
<keyword evidence="9 18" id="KW-0418">Kinase</keyword>
<keyword evidence="5" id="KW-0597">Phosphoprotein</keyword>
<evidence type="ECO:0000256" key="11">
    <source>
        <dbReference type="ARBA" id="ARBA00022989"/>
    </source>
</evidence>
<gene>
    <name evidence="18" type="primary">ypdA</name>
    <name evidence="18" type="ORF">NCTC7972_01733</name>
    <name evidence="17" type="ORF">QU38_14710</name>
</gene>
<dbReference type="Pfam" id="PF06580">
    <property type="entry name" value="His_kinase"/>
    <property type="match status" value="1"/>
</dbReference>
<keyword evidence="4" id="KW-1003">Cell membrane</keyword>
<evidence type="ECO:0000256" key="10">
    <source>
        <dbReference type="ARBA" id="ARBA00022840"/>
    </source>
</evidence>
<keyword evidence="6" id="KW-0808">Transferase</keyword>
<evidence type="ECO:0000256" key="12">
    <source>
        <dbReference type="ARBA" id="ARBA00023012"/>
    </source>
</evidence>
<keyword evidence="8" id="KW-0547">Nucleotide-binding</keyword>
<dbReference type="RefSeq" id="WP_000128001.1">
    <property type="nucleotide sequence ID" value="NZ_BAABRD010000001.1"/>
</dbReference>
<feature type="transmembrane region" description="Helical" evidence="14">
    <location>
        <begin position="223"/>
        <end position="244"/>
    </location>
</feature>
<feature type="transmembrane region" description="Helical" evidence="14">
    <location>
        <begin position="20"/>
        <end position="41"/>
    </location>
</feature>
<sequence>MTAYKPYRHQLRRSLFASTIFPVFLVIIIGLVSFYAIYIWIEHRTIHQHVNESQSSLHHTEKQIQTFITQHNNSFQELDLTNHHDVTATKRELLKLIHQQPATLYYELSGPNQFITNNYEHLNTKNMYLFSTHRLKFKNSTYMLKIYMANTPRLSEIKKDSRQFALIVDQYDNILYANDDRFTIGEKYRPQQFGFMNESVKLNHADHRLIIYKDIHENIEDGITLLIVMAVVLVLLVIFGFISADNMAKRQTKDIETIIQKIYYAKNRHLGTYTPLKNNSELEEINNYIYDLFESNEQLIHSIEHTERRLRDIQLKEIERQFQPHFLFNTMQTIQYLITLSPKLAQTVVQQLSQMLRYSLRTNSHTVELNEELNYIEQYVAIQNIRFDDMIKLHIESSEEARHQTIGKMMLQPLIENAIKHGRDTESLDITIRLTLARQNLHVLVCDNGIGMSSSRLQYVRQSLNNDVFDTKHLGLNHLHNKAMIQYGSHARLHIFSKRNQGTLICYKIPLSRGNVDV</sequence>
<evidence type="ECO:0000256" key="14">
    <source>
        <dbReference type="SAM" id="Phobius"/>
    </source>
</evidence>
<keyword evidence="7 14" id="KW-0812">Transmembrane</keyword>
<evidence type="ECO:0000313" key="18">
    <source>
        <dbReference type="EMBL" id="SUK18190.1"/>
    </source>
</evidence>
<evidence type="ECO:0000259" key="16">
    <source>
        <dbReference type="Pfam" id="PF06580"/>
    </source>
</evidence>
<accession>A0A0D1HU36</accession>
<dbReference type="EMBL" id="UHAI01000002">
    <property type="protein sequence ID" value="SUK18190.1"/>
    <property type="molecule type" value="Genomic_DNA"/>
</dbReference>
<protein>
    <recommendedName>
        <fullName evidence="3">histidine kinase</fullName>
        <ecNumber evidence="3">2.7.13.3</ecNumber>
    </recommendedName>
</protein>
<evidence type="ECO:0000313" key="19">
    <source>
        <dbReference type="Proteomes" id="UP000032274"/>
    </source>
</evidence>
<evidence type="ECO:0000256" key="1">
    <source>
        <dbReference type="ARBA" id="ARBA00000085"/>
    </source>
</evidence>
<proteinExistence type="predicted"/>
<evidence type="ECO:0000256" key="5">
    <source>
        <dbReference type="ARBA" id="ARBA00022553"/>
    </source>
</evidence>
<dbReference type="InterPro" id="IPR010559">
    <property type="entry name" value="Sig_transdc_His_kin_internal"/>
</dbReference>
<dbReference type="Proteomes" id="UP000254224">
    <property type="component" value="Unassembled WGS sequence"/>
</dbReference>
<dbReference type="InterPro" id="IPR003594">
    <property type="entry name" value="HATPase_dom"/>
</dbReference>
<dbReference type="Gene3D" id="3.30.565.10">
    <property type="entry name" value="Histidine kinase-like ATPase, C-terminal domain"/>
    <property type="match status" value="1"/>
</dbReference>
<name>A0A0D1HU36_STAAU</name>
<evidence type="ECO:0000256" key="4">
    <source>
        <dbReference type="ARBA" id="ARBA00022475"/>
    </source>
</evidence>
<feature type="domain" description="Signal transduction histidine kinase internal region" evidence="16">
    <location>
        <begin position="314"/>
        <end position="390"/>
    </location>
</feature>
<evidence type="ECO:0000256" key="8">
    <source>
        <dbReference type="ARBA" id="ARBA00022741"/>
    </source>
</evidence>
<dbReference type="GO" id="GO:0005886">
    <property type="term" value="C:plasma membrane"/>
    <property type="evidence" value="ECO:0007669"/>
    <property type="project" value="UniProtKB-SubCell"/>
</dbReference>
<dbReference type="InterPro" id="IPR050640">
    <property type="entry name" value="Bact_2-comp_sensor_kinase"/>
</dbReference>
<evidence type="ECO:0000256" key="13">
    <source>
        <dbReference type="ARBA" id="ARBA00023136"/>
    </source>
</evidence>
<evidence type="ECO:0000256" key="6">
    <source>
        <dbReference type="ARBA" id="ARBA00022679"/>
    </source>
</evidence>
<evidence type="ECO:0000313" key="17">
    <source>
        <dbReference type="EMBL" id="KIT95163.1"/>
    </source>
</evidence>
<comment type="caution">
    <text evidence="18">The sequence shown here is derived from an EMBL/GenBank/DDBJ whole genome shotgun (WGS) entry which is preliminary data.</text>
</comment>
<feature type="domain" description="Histidine kinase/HSP90-like ATPase" evidence="15">
    <location>
        <begin position="409"/>
        <end position="512"/>
    </location>
</feature>
<evidence type="ECO:0000313" key="20">
    <source>
        <dbReference type="Proteomes" id="UP000254224"/>
    </source>
</evidence>
<evidence type="ECO:0000256" key="9">
    <source>
        <dbReference type="ARBA" id="ARBA00022777"/>
    </source>
</evidence>
<dbReference type="Pfam" id="PF02518">
    <property type="entry name" value="HATPase_c"/>
    <property type="match status" value="1"/>
</dbReference>
<keyword evidence="11 14" id="KW-1133">Transmembrane helix</keyword>
<keyword evidence="12" id="KW-0902">Two-component regulatory system</keyword>
<comment type="subcellular location">
    <subcellularLocation>
        <location evidence="2">Cell membrane</location>
        <topology evidence="2">Multi-pass membrane protein</topology>
    </subcellularLocation>
</comment>
<dbReference type="SUPFAM" id="SSF55874">
    <property type="entry name" value="ATPase domain of HSP90 chaperone/DNA topoisomerase II/histidine kinase"/>
    <property type="match status" value="1"/>
</dbReference>
<dbReference type="EMBL" id="JXIG01000630">
    <property type="protein sequence ID" value="KIT95163.1"/>
    <property type="molecule type" value="Genomic_DNA"/>
</dbReference>
<evidence type="ECO:0000256" key="3">
    <source>
        <dbReference type="ARBA" id="ARBA00012438"/>
    </source>
</evidence>
<reference evidence="18 20" key="2">
    <citation type="submission" date="2018-06" db="EMBL/GenBank/DDBJ databases">
        <authorList>
            <consortium name="Pathogen Informatics"/>
            <person name="Doyle S."/>
        </authorList>
    </citation>
    <scope>NUCLEOTIDE SEQUENCE [LARGE SCALE GENOMIC DNA]</scope>
    <source>
        <strain evidence="18 20">NCTC7972</strain>
    </source>
</reference>
<dbReference type="InterPro" id="IPR036890">
    <property type="entry name" value="HATPase_C_sf"/>
</dbReference>
<reference evidence="17 19" key="1">
    <citation type="submission" date="2015-01" db="EMBL/GenBank/DDBJ databases">
        <title>Characterization of Swiss Staphylococcus aureus strains involved in food poisoning.</title>
        <authorList>
            <person name="Crovadore J."/>
            <person name="Chablais R."/>
            <person name="Tonacini J."/>
            <person name="Schnyder B."/>
            <person name="Lefort F."/>
        </authorList>
    </citation>
    <scope>NUCLEOTIDE SEQUENCE [LARGE SCALE GENOMIC DNA]</scope>
    <source>
        <strain evidence="17 19">SA-120</strain>
    </source>
</reference>